<dbReference type="RefSeq" id="WP_183588393.1">
    <property type="nucleotide sequence ID" value="NZ_JACHCA010000008.1"/>
</dbReference>
<reference evidence="4 5" key="1">
    <citation type="submission" date="2020-08" db="EMBL/GenBank/DDBJ databases">
        <title>Genomic Encyclopedia of Type Strains, Phase IV (KMG-V): Genome sequencing to study the core and pangenomes of soil and plant-associated prokaryotes.</title>
        <authorList>
            <person name="Whitman W."/>
        </authorList>
    </citation>
    <scope>NUCLEOTIDE SEQUENCE [LARGE SCALE GENOMIC DNA]</scope>
    <source>
        <strain evidence="4 5">MP601</strain>
    </source>
</reference>
<keyword evidence="1" id="KW-1133">Transmembrane helix</keyword>
<evidence type="ECO:0000259" key="2">
    <source>
        <dbReference type="Pfam" id="PF04773"/>
    </source>
</evidence>
<keyword evidence="1" id="KW-0472">Membrane</keyword>
<dbReference type="InterPro" id="IPR032508">
    <property type="entry name" value="FecR_C"/>
</dbReference>
<dbReference type="PANTHER" id="PTHR30273">
    <property type="entry name" value="PERIPLASMIC SIGNAL SENSOR AND SIGMA FACTOR ACTIVATOR FECR-RELATED"/>
    <property type="match status" value="1"/>
</dbReference>
<dbReference type="AlphaFoldDB" id="A0A841JDK0"/>
<dbReference type="InterPro" id="IPR012373">
    <property type="entry name" value="Ferrdict_sens_TM"/>
</dbReference>
<feature type="transmembrane region" description="Helical" evidence="1">
    <location>
        <begin position="72"/>
        <end position="91"/>
    </location>
</feature>
<dbReference type="GO" id="GO:0016989">
    <property type="term" value="F:sigma factor antagonist activity"/>
    <property type="evidence" value="ECO:0007669"/>
    <property type="project" value="TreeGrafter"/>
</dbReference>
<sequence>MSPQEFIDLYEKYLSGNCTPEEINQLEAYRDNFELKDLPWNDRMGNKEEVRLDILYHLKNNITASKKSFKGYWIAAAAVLIFAISLLWMIGNRARNGSIEIVKNSSVGTKGLVIPGNNKATLTLSDGSNIDLTDSKKGLLSKQGSVAVGKSGEGEIVYDAKHGEAKSVVALYNIISTPRGGQYQVVLSDGTKVWLNAASSIKFPTVFTGHERKVELTGEAYFEVAKNKDMPFKVAVDHMSVEVLGTHFNVDAYKDEEVIKTTLLEGAVKLVTSDHQAYLKPGQQATLNQQQSFNIRSVNTEEAIAWKNGYFIFNNENIQSIMRKISRWYDVEVVYNGKVDERDFGGTVSRFDSVADVLKSLELTGTVHFKMEGRRIIVMP</sequence>
<evidence type="ECO:0000313" key="5">
    <source>
        <dbReference type="Proteomes" id="UP000548326"/>
    </source>
</evidence>
<dbReference type="PIRSF" id="PIRSF018266">
    <property type="entry name" value="FecR"/>
    <property type="match status" value="1"/>
</dbReference>
<dbReference type="Gene3D" id="2.60.120.1440">
    <property type="match status" value="1"/>
</dbReference>
<dbReference type="EMBL" id="JACHCA010000008">
    <property type="protein sequence ID" value="MBB6129223.1"/>
    <property type="molecule type" value="Genomic_DNA"/>
</dbReference>
<protein>
    <recommendedName>
        <fullName evidence="6">FecR family protein</fullName>
    </recommendedName>
</protein>
<accession>A0A841JDK0</accession>
<evidence type="ECO:0000259" key="3">
    <source>
        <dbReference type="Pfam" id="PF16344"/>
    </source>
</evidence>
<feature type="domain" description="Protein FecR C-terminal" evidence="3">
    <location>
        <begin position="310"/>
        <end position="378"/>
    </location>
</feature>
<organism evidence="4 5">
    <name type="scientific">Mucilaginibacter lappiensis</name>
    <dbReference type="NCBI Taxonomy" id="354630"/>
    <lineage>
        <taxon>Bacteria</taxon>
        <taxon>Pseudomonadati</taxon>
        <taxon>Bacteroidota</taxon>
        <taxon>Sphingobacteriia</taxon>
        <taxon>Sphingobacteriales</taxon>
        <taxon>Sphingobacteriaceae</taxon>
        <taxon>Mucilaginibacter</taxon>
    </lineage>
</organism>
<feature type="domain" description="FecR protein" evidence="2">
    <location>
        <begin position="175"/>
        <end position="269"/>
    </location>
</feature>
<keyword evidence="1" id="KW-0812">Transmembrane</keyword>
<dbReference type="Proteomes" id="UP000548326">
    <property type="component" value="Unassembled WGS sequence"/>
</dbReference>
<proteinExistence type="predicted"/>
<comment type="caution">
    <text evidence="4">The sequence shown here is derived from an EMBL/GenBank/DDBJ whole genome shotgun (WGS) entry which is preliminary data.</text>
</comment>
<dbReference type="InterPro" id="IPR006860">
    <property type="entry name" value="FecR"/>
</dbReference>
<evidence type="ECO:0000256" key="1">
    <source>
        <dbReference type="SAM" id="Phobius"/>
    </source>
</evidence>
<dbReference type="FunFam" id="2.60.120.1440:FF:000001">
    <property type="entry name" value="Putative anti-sigma factor"/>
    <property type="match status" value="1"/>
</dbReference>
<dbReference type="PANTHER" id="PTHR30273:SF2">
    <property type="entry name" value="PROTEIN FECR"/>
    <property type="match status" value="1"/>
</dbReference>
<evidence type="ECO:0008006" key="6">
    <source>
        <dbReference type="Google" id="ProtNLM"/>
    </source>
</evidence>
<gene>
    <name evidence="4" type="ORF">HDF22_003348</name>
</gene>
<evidence type="ECO:0000313" key="4">
    <source>
        <dbReference type="EMBL" id="MBB6129223.1"/>
    </source>
</evidence>
<dbReference type="Gene3D" id="3.55.50.30">
    <property type="match status" value="1"/>
</dbReference>
<dbReference type="Pfam" id="PF16344">
    <property type="entry name" value="FecR_C"/>
    <property type="match status" value="1"/>
</dbReference>
<name>A0A841JDK0_9SPHI</name>
<dbReference type="Pfam" id="PF04773">
    <property type="entry name" value="FecR"/>
    <property type="match status" value="1"/>
</dbReference>